<dbReference type="InterPro" id="IPR018165">
    <property type="entry name" value="Ala-tRNA-synth_IIc_core"/>
</dbReference>
<evidence type="ECO:0000259" key="9">
    <source>
        <dbReference type="PROSITE" id="PS50860"/>
    </source>
</evidence>
<evidence type="ECO:0000256" key="6">
    <source>
        <dbReference type="ARBA" id="ARBA00022884"/>
    </source>
</evidence>
<evidence type="ECO:0000313" key="10">
    <source>
        <dbReference type="EMBL" id="KAK5047608.1"/>
    </source>
</evidence>
<sequence>MNDVPKTDDSAKYGKVNITAQIKAIYHSRSFLQTTKDVPEREQFGLLLDRTNFYAEQGGQEYDTGKIIIDGVAEVKVENVQVYAGYVLHTGYMNYGTLSVGDEVTCEFDELRRQPIRNNHTGTHILNYALREVLGDEIDQKGSLVAQEKLRFDFSHKAA</sequence>
<evidence type="ECO:0000256" key="7">
    <source>
        <dbReference type="ARBA" id="ARBA00022917"/>
    </source>
</evidence>
<keyword evidence="6" id="KW-0694">RNA-binding</keyword>
<dbReference type="PANTHER" id="PTHR11777:SF9">
    <property type="entry name" value="ALANINE--TRNA LIGASE, CYTOPLASMIC"/>
    <property type="match status" value="1"/>
</dbReference>
<reference evidence="10 11" key="1">
    <citation type="submission" date="2023-08" db="EMBL/GenBank/DDBJ databases">
        <title>Black Yeasts Isolated from many extreme environments.</title>
        <authorList>
            <person name="Coleine C."/>
            <person name="Stajich J.E."/>
            <person name="Selbmann L."/>
        </authorList>
    </citation>
    <scope>NUCLEOTIDE SEQUENCE [LARGE SCALE GENOMIC DNA]</scope>
    <source>
        <strain evidence="10 11">CCFEE 536</strain>
    </source>
</reference>
<keyword evidence="4" id="KW-0547">Nucleotide-binding</keyword>
<comment type="similarity">
    <text evidence="1">Belongs to the class-II aminoacyl-tRNA synthetase family.</text>
</comment>
<evidence type="ECO:0000256" key="2">
    <source>
        <dbReference type="ARBA" id="ARBA00022555"/>
    </source>
</evidence>
<protein>
    <submittedName>
        <fullName evidence="10">Alanine--tRNA ligase</fullName>
        <ecNumber evidence="10">6.1.1.7</ecNumber>
    </submittedName>
</protein>
<evidence type="ECO:0000256" key="8">
    <source>
        <dbReference type="ARBA" id="ARBA00023146"/>
    </source>
</evidence>
<evidence type="ECO:0000313" key="11">
    <source>
        <dbReference type="Proteomes" id="UP001357485"/>
    </source>
</evidence>
<comment type="caution">
    <text evidence="10">The sequence shown here is derived from an EMBL/GenBank/DDBJ whole genome shotgun (WGS) entry which is preliminary data.</text>
</comment>
<dbReference type="SUPFAM" id="SSF55186">
    <property type="entry name" value="ThrRS/AlaRS common domain"/>
    <property type="match status" value="1"/>
</dbReference>
<keyword evidence="7" id="KW-0648">Protein biosynthesis</keyword>
<dbReference type="InterPro" id="IPR009000">
    <property type="entry name" value="Transl_B-barrel_sf"/>
</dbReference>
<dbReference type="InterPro" id="IPR018163">
    <property type="entry name" value="Thr/Ala-tRNA-synth_IIc_edit"/>
</dbReference>
<dbReference type="InterPro" id="IPR050058">
    <property type="entry name" value="Ala-tRNA_ligase"/>
</dbReference>
<keyword evidence="3 10" id="KW-0436">Ligase</keyword>
<name>A0ABR0IVF3_9PEZI</name>
<gene>
    <name evidence="10" type="primary">ALA1_4</name>
    <name evidence="10" type="ORF">LTR16_011126</name>
</gene>
<evidence type="ECO:0000256" key="4">
    <source>
        <dbReference type="ARBA" id="ARBA00022741"/>
    </source>
</evidence>
<dbReference type="GO" id="GO:0004813">
    <property type="term" value="F:alanine-tRNA ligase activity"/>
    <property type="evidence" value="ECO:0007669"/>
    <property type="project" value="UniProtKB-EC"/>
</dbReference>
<dbReference type="Pfam" id="PF01411">
    <property type="entry name" value="tRNA-synt_2c"/>
    <property type="match status" value="1"/>
</dbReference>
<organism evidence="10 11">
    <name type="scientific">Cryomyces antarcticus</name>
    <dbReference type="NCBI Taxonomy" id="329879"/>
    <lineage>
        <taxon>Eukaryota</taxon>
        <taxon>Fungi</taxon>
        <taxon>Dikarya</taxon>
        <taxon>Ascomycota</taxon>
        <taxon>Pezizomycotina</taxon>
        <taxon>Dothideomycetes</taxon>
        <taxon>Dothideomycetes incertae sedis</taxon>
        <taxon>Cryomyces</taxon>
    </lineage>
</organism>
<dbReference type="Gene3D" id="2.40.30.130">
    <property type="match status" value="1"/>
</dbReference>
<feature type="domain" description="Alanyl-transfer RNA synthetases family profile" evidence="9">
    <location>
        <begin position="1"/>
        <end position="159"/>
    </location>
</feature>
<dbReference type="SUPFAM" id="SSF50447">
    <property type="entry name" value="Translation proteins"/>
    <property type="match status" value="1"/>
</dbReference>
<keyword evidence="2" id="KW-0820">tRNA-binding</keyword>
<dbReference type="EC" id="6.1.1.7" evidence="10"/>
<keyword evidence="5" id="KW-0067">ATP-binding</keyword>
<evidence type="ECO:0000256" key="1">
    <source>
        <dbReference type="ARBA" id="ARBA00008226"/>
    </source>
</evidence>
<evidence type="ECO:0000256" key="3">
    <source>
        <dbReference type="ARBA" id="ARBA00022598"/>
    </source>
</evidence>
<dbReference type="PROSITE" id="PS50860">
    <property type="entry name" value="AA_TRNA_LIGASE_II_ALA"/>
    <property type="match status" value="1"/>
</dbReference>
<evidence type="ECO:0000256" key="5">
    <source>
        <dbReference type="ARBA" id="ARBA00022840"/>
    </source>
</evidence>
<dbReference type="InterPro" id="IPR018164">
    <property type="entry name" value="Ala-tRNA-synth_IIc_N"/>
</dbReference>
<dbReference type="PANTHER" id="PTHR11777">
    <property type="entry name" value="ALANYL-TRNA SYNTHETASE"/>
    <property type="match status" value="1"/>
</dbReference>
<proteinExistence type="inferred from homology"/>
<dbReference type="Gene3D" id="3.30.980.10">
    <property type="entry name" value="Threonyl-trna Synthetase, Chain A, domain 2"/>
    <property type="match status" value="1"/>
</dbReference>
<dbReference type="Proteomes" id="UP001357485">
    <property type="component" value="Unassembled WGS sequence"/>
</dbReference>
<accession>A0ABR0IVF3</accession>
<dbReference type="EMBL" id="JAVRRA010027987">
    <property type="protein sequence ID" value="KAK5047608.1"/>
    <property type="molecule type" value="Genomic_DNA"/>
</dbReference>
<keyword evidence="11" id="KW-1185">Reference proteome</keyword>
<keyword evidence="8" id="KW-0030">Aminoacyl-tRNA synthetase</keyword>
<feature type="non-terminal residue" evidence="10">
    <location>
        <position position="159"/>
    </location>
</feature>